<sequence length="59" mass="6815">MSRACCQGRRDRFLASMPHRALHLRHTIWTEIGWGKDTSQERARQLPAACARPPMIREG</sequence>
<protein>
    <submittedName>
        <fullName evidence="1">Uncharacterized protein</fullName>
    </submittedName>
</protein>
<name>A0A1L7ABY7_9PROT</name>
<proteinExistence type="predicted"/>
<organism evidence="1 2">
    <name type="scientific">Roseomonas gilardii</name>
    <dbReference type="NCBI Taxonomy" id="257708"/>
    <lineage>
        <taxon>Bacteria</taxon>
        <taxon>Pseudomonadati</taxon>
        <taxon>Pseudomonadota</taxon>
        <taxon>Alphaproteobacteria</taxon>
        <taxon>Acetobacterales</taxon>
        <taxon>Roseomonadaceae</taxon>
        <taxon>Roseomonas</taxon>
    </lineage>
</organism>
<gene>
    <name evidence="1" type="ORF">RGI145_03470</name>
</gene>
<dbReference type="EMBL" id="CP015583">
    <property type="protein sequence ID" value="APT56308.1"/>
    <property type="molecule type" value="Genomic_DNA"/>
</dbReference>
<reference evidence="1 2" key="1">
    <citation type="submission" date="2016-05" db="EMBL/GenBank/DDBJ databases">
        <title>Complete Genome and Methylome Analysis of Psychrotrophic Bacterial Isolates from Antarctic Lake Untersee.</title>
        <authorList>
            <person name="Fomenkov A."/>
            <person name="Akimov V.N."/>
            <person name="Vasilyeva L.V."/>
            <person name="Andersen D."/>
            <person name="Vincze T."/>
            <person name="Roberts R.J."/>
        </authorList>
    </citation>
    <scope>NUCLEOTIDE SEQUENCE [LARGE SCALE GENOMIC DNA]</scope>
    <source>
        <strain evidence="1 2">U14-5</strain>
    </source>
</reference>
<accession>A0A1L7ABY7</accession>
<evidence type="ECO:0000313" key="1">
    <source>
        <dbReference type="EMBL" id="APT56308.1"/>
    </source>
</evidence>
<evidence type="ECO:0000313" key="2">
    <source>
        <dbReference type="Proteomes" id="UP000185494"/>
    </source>
</evidence>
<dbReference type="Proteomes" id="UP000185494">
    <property type="component" value="Chromosome 1"/>
</dbReference>
<dbReference type="AlphaFoldDB" id="A0A1L7ABY7"/>
<dbReference type="KEGG" id="rgi:RGI145_03470"/>